<dbReference type="EMBL" id="BMAW01102271">
    <property type="protein sequence ID" value="GFT03504.1"/>
    <property type="molecule type" value="Genomic_DNA"/>
</dbReference>
<reference evidence="1" key="1">
    <citation type="submission" date="2020-08" db="EMBL/GenBank/DDBJ databases">
        <title>Multicomponent nature underlies the extraordinary mechanical properties of spider dragline silk.</title>
        <authorList>
            <person name="Kono N."/>
            <person name="Nakamura H."/>
            <person name="Mori M."/>
            <person name="Yoshida Y."/>
            <person name="Ohtoshi R."/>
            <person name="Malay A.D."/>
            <person name="Moran D.A.P."/>
            <person name="Tomita M."/>
            <person name="Numata K."/>
            <person name="Arakawa K."/>
        </authorList>
    </citation>
    <scope>NUCLEOTIDE SEQUENCE</scope>
</reference>
<comment type="caution">
    <text evidence="1">The sequence shown here is derived from an EMBL/GenBank/DDBJ whole genome shotgun (WGS) entry which is preliminary data.</text>
</comment>
<sequence length="107" mass="11844">MFTQLIACSRIDGRMVDLTGRFFMAPGTETEQTLGLRWQPRRRFLGSGFENQTPQFTGAYSGETCKIAGRVPAYYRAISADYSASSNYTPLQNRLHRASPGSACPAL</sequence>
<accession>A0A8X6NB58</accession>
<name>A0A8X6NB58_NEPPI</name>
<protein>
    <submittedName>
        <fullName evidence="1">Uncharacterized protein</fullName>
    </submittedName>
</protein>
<dbReference type="Proteomes" id="UP000887013">
    <property type="component" value="Unassembled WGS sequence"/>
</dbReference>
<gene>
    <name evidence="1" type="ORF">NPIL_236191</name>
</gene>
<evidence type="ECO:0000313" key="2">
    <source>
        <dbReference type="Proteomes" id="UP000887013"/>
    </source>
</evidence>
<dbReference type="AlphaFoldDB" id="A0A8X6NB58"/>
<keyword evidence="2" id="KW-1185">Reference proteome</keyword>
<evidence type="ECO:0000313" key="1">
    <source>
        <dbReference type="EMBL" id="GFT03504.1"/>
    </source>
</evidence>
<organism evidence="1 2">
    <name type="scientific">Nephila pilipes</name>
    <name type="common">Giant wood spider</name>
    <name type="synonym">Nephila maculata</name>
    <dbReference type="NCBI Taxonomy" id="299642"/>
    <lineage>
        <taxon>Eukaryota</taxon>
        <taxon>Metazoa</taxon>
        <taxon>Ecdysozoa</taxon>
        <taxon>Arthropoda</taxon>
        <taxon>Chelicerata</taxon>
        <taxon>Arachnida</taxon>
        <taxon>Araneae</taxon>
        <taxon>Araneomorphae</taxon>
        <taxon>Entelegynae</taxon>
        <taxon>Araneoidea</taxon>
        <taxon>Nephilidae</taxon>
        <taxon>Nephila</taxon>
    </lineage>
</organism>
<proteinExistence type="predicted"/>